<dbReference type="InterPro" id="IPR036188">
    <property type="entry name" value="FAD/NAD-bd_sf"/>
</dbReference>
<dbReference type="InParanoid" id="W0RSJ7"/>
<proteinExistence type="inferred from homology"/>
<dbReference type="EMBL" id="CP007130">
    <property type="protein sequence ID" value="AHG93442.1"/>
    <property type="molecule type" value="Genomic_DNA"/>
</dbReference>
<keyword evidence="9" id="KW-1185">Reference proteome</keyword>
<feature type="domain" description="FAD/NAD(P)-binding" evidence="6">
    <location>
        <begin position="3"/>
        <end position="324"/>
    </location>
</feature>
<dbReference type="SUPFAM" id="SSF51905">
    <property type="entry name" value="FAD/NAD(P)-binding domain"/>
    <property type="match status" value="1"/>
</dbReference>
<evidence type="ECO:0000313" key="8">
    <source>
        <dbReference type="EMBL" id="AHG93442.1"/>
    </source>
</evidence>
<dbReference type="PRINTS" id="PR00411">
    <property type="entry name" value="PNDRDTASEI"/>
</dbReference>
<keyword evidence="3" id="KW-0285">Flavoprotein</keyword>
<keyword evidence="8" id="KW-0614">Plasmid</keyword>
<comment type="similarity">
    <text evidence="2">Belongs to the NADH dehydrogenase family.</text>
</comment>
<evidence type="ECO:0000256" key="5">
    <source>
        <dbReference type="ARBA" id="ARBA00023002"/>
    </source>
</evidence>
<dbReference type="RefSeq" id="WP_025414746.1">
    <property type="nucleotide sequence ID" value="NZ_CP007130.1"/>
</dbReference>
<keyword evidence="4" id="KW-0274">FAD</keyword>
<gene>
    <name evidence="8" type="ORF">J421_5907</name>
</gene>
<dbReference type="PANTHER" id="PTHR42913">
    <property type="entry name" value="APOPTOSIS-INDUCING FACTOR 1"/>
    <property type="match status" value="1"/>
</dbReference>
<dbReference type="PRINTS" id="PR00368">
    <property type="entry name" value="FADPNR"/>
</dbReference>
<dbReference type="Pfam" id="PF07992">
    <property type="entry name" value="Pyr_redox_2"/>
    <property type="match status" value="1"/>
</dbReference>
<sequence>MHNILVLGGGFGGVTAARHLERLLGARDDVTITLVSRENYFVLTPLLFEACSGTLELRHCAQPIRPALRRARFVEATVEEVDVERRVVRATAAGGAMHEFPYDDLVVALGGTTNMSLIPGSAHALTFKSMADALVLRNHLIERFERADAAADPTDRRRCLTVVVIGGGLVGVELLGELTAFADEVLRYYPRIPRDDVRFHLYEAGPRILPELDAKLADVAVRVLRKRGAELRSGTPVRAIEPGRVLLADGPIDAGTVVLAAGIVPNGAALGIPVDHDARGRIAVEATMRSRSHPNVWALGDCAAITGPDGRPYPQLAQFATREAKQLARNVVAAIDGRAPMPFHFRSLGTMASLGGTRAVAQLMGVRLTGFPAWWFRRTYYLFQMPRWDRRLRMILDWTIALFFRPDVTRVDVAPLGSAATV</sequence>
<dbReference type="PANTHER" id="PTHR42913:SF3">
    <property type="entry name" value="64 KDA MITOCHONDRIAL NADH DEHYDROGENASE (EUROFUNG)"/>
    <property type="match status" value="1"/>
</dbReference>
<dbReference type="InterPro" id="IPR054585">
    <property type="entry name" value="NDH2-like_C"/>
</dbReference>
<dbReference type="GO" id="GO:0003955">
    <property type="term" value="F:NAD(P)H dehydrogenase (quinone) activity"/>
    <property type="evidence" value="ECO:0007669"/>
    <property type="project" value="TreeGrafter"/>
</dbReference>
<evidence type="ECO:0000256" key="3">
    <source>
        <dbReference type="ARBA" id="ARBA00022630"/>
    </source>
</evidence>
<evidence type="ECO:0000259" key="6">
    <source>
        <dbReference type="Pfam" id="PF07992"/>
    </source>
</evidence>
<comment type="cofactor">
    <cofactor evidence="1">
        <name>FAD</name>
        <dbReference type="ChEBI" id="CHEBI:57692"/>
    </cofactor>
</comment>
<dbReference type="KEGG" id="gba:J421_5907"/>
<protein>
    <submittedName>
        <fullName evidence="8">Pyridine nucleotide-disulfide oxidoreductase, FAD/NAD(P)-binding domain protein</fullName>
    </submittedName>
</protein>
<evidence type="ECO:0000256" key="4">
    <source>
        <dbReference type="ARBA" id="ARBA00022827"/>
    </source>
</evidence>
<name>W0RSJ7_9BACT</name>
<dbReference type="InterPro" id="IPR023753">
    <property type="entry name" value="FAD/NAD-binding_dom"/>
</dbReference>
<evidence type="ECO:0000256" key="1">
    <source>
        <dbReference type="ARBA" id="ARBA00001974"/>
    </source>
</evidence>
<evidence type="ECO:0000259" key="7">
    <source>
        <dbReference type="Pfam" id="PF22366"/>
    </source>
</evidence>
<dbReference type="Pfam" id="PF22366">
    <property type="entry name" value="NDH2_C"/>
    <property type="match status" value="1"/>
</dbReference>
<feature type="domain" description="External alternative NADH-ubiquinone oxidoreductase-like C-terminal" evidence="7">
    <location>
        <begin position="348"/>
        <end position="404"/>
    </location>
</feature>
<reference evidence="8 9" key="1">
    <citation type="journal article" date="2014" name="Genome Announc.">
        <title>Genome Sequence and Methylome of Soil Bacterium Gemmatirosa kalamazoonensis KBS708T, a Member of the Rarely Cultivated Gemmatimonadetes Phylum.</title>
        <authorList>
            <person name="Debruyn J.M."/>
            <person name="Radosevich M."/>
            <person name="Wommack K.E."/>
            <person name="Polson S.W."/>
            <person name="Hauser L.J."/>
            <person name="Fawaz M.N."/>
            <person name="Korlach J."/>
            <person name="Tsai Y.C."/>
        </authorList>
    </citation>
    <scope>NUCLEOTIDE SEQUENCE [LARGE SCALE GENOMIC DNA]</scope>
    <source>
        <strain evidence="8 9">KBS708</strain>
        <plasmid evidence="9">Plasmid 2</plasmid>
    </source>
</reference>
<keyword evidence="5" id="KW-0560">Oxidoreductase</keyword>
<dbReference type="eggNOG" id="COG1252">
    <property type="taxonomic scope" value="Bacteria"/>
</dbReference>
<evidence type="ECO:0000313" key="9">
    <source>
        <dbReference type="Proteomes" id="UP000019151"/>
    </source>
</evidence>
<dbReference type="OrthoDB" id="9781621at2"/>
<dbReference type="AlphaFoldDB" id="W0RSJ7"/>
<accession>W0RSJ7</accession>
<dbReference type="Gene3D" id="3.50.50.100">
    <property type="match status" value="1"/>
</dbReference>
<dbReference type="InterPro" id="IPR051169">
    <property type="entry name" value="NADH-Q_oxidoreductase"/>
</dbReference>
<organism evidence="8 9">
    <name type="scientific">Gemmatirosa kalamazoonensis</name>
    <dbReference type="NCBI Taxonomy" id="861299"/>
    <lineage>
        <taxon>Bacteria</taxon>
        <taxon>Pseudomonadati</taxon>
        <taxon>Gemmatimonadota</taxon>
        <taxon>Gemmatimonadia</taxon>
        <taxon>Gemmatimonadales</taxon>
        <taxon>Gemmatimonadaceae</taxon>
        <taxon>Gemmatirosa</taxon>
    </lineage>
</organism>
<dbReference type="GO" id="GO:0019646">
    <property type="term" value="P:aerobic electron transport chain"/>
    <property type="evidence" value="ECO:0007669"/>
    <property type="project" value="TreeGrafter"/>
</dbReference>
<dbReference type="Proteomes" id="UP000019151">
    <property type="component" value="Plasmid 2"/>
</dbReference>
<dbReference type="HOGENOM" id="CLU_021377_7_1_0"/>
<evidence type="ECO:0000256" key="2">
    <source>
        <dbReference type="ARBA" id="ARBA00005272"/>
    </source>
</evidence>
<dbReference type="FunCoup" id="W0RSJ7">
    <property type="interactions" value="260"/>
</dbReference>
<geneLocation type="plasmid" evidence="8 9">
    <name>2</name>
</geneLocation>